<organism evidence="2 3">
    <name type="scientific">Noviherbaspirillum galbum</name>
    <dbReference type="NCBI Taxonomy" id="2709383"/>
    <lineage>
        <taxon>Bacteria</taxon>
        <taxon>Pseudomonadati</taxon>
        <taxon>Pseudomonadota</taxon>
        <taxon>Betaproteobacteria</taxon>
        <taxon>Burkholderiales</taxon>
        <taxon>Oxalobacteraceae</taxon>
        <taxon>Noviherbaspirillum</taxon>
    </lineage>
</organism>
<protein>
    <submittedName>
        <fullName evidence="2">PQ-loop repeat-containing protein</fullName>
    </submittedName>
</protein>
<dbReference type="EMBL" id="JAAIVB010000012">
    <property type="protein sequence ID" value="NEX60360.1"/>
    <property type="molecule type" value="Genomic_DNA"/>
</dbReference>
<dbReference type="RefSeq" id="WP_163960848.1">
    <property type="nucleotide sequence ID" value="NZ_JAAIVB010000012.1"/>
</dbReference>
<dbReference type="AlphaFoldDB" id="A0A6B3SI73"/>
<keyword evidence="1" id="KW-0472">Membrane</keyword>
<dbReference type="InterPro" id="IPR004316">
    <property type="entry name" value="SWEET_rpt"/>
</dbReference>
<feature type="transmembrane region" description="Helical" evidence="1">
    <location>
        <begin position="61"/>
        <end position="80"/>
    </location>
</feature>
<keyword evidence="1" id="KW-0812">Transmembrane</keyword>
<comment type="caution">
    <text evidence="2">The sequence shown here is derived from an EMBL/GenBank/DDBJ whole genome shotgun (WGS) entry which is preliminary data.</text>
</comment>
<dbReference type="Proteomes" id="UP000482155">
    <property type="component" value="Unassembled WGS sequence"/>
</dbReference>
<reference evidence="2 3" key="1">
    <citation type="submission" date="2020-02" db="EMBL/GenBank/DDBJ databases">
        <authorList>
            <person name="Kim M.K."/>
        </authorList>
    </citation>
    <scope>NUCLEOTIDE SEQUENCE [LARGE SCALE GENOMIC DNA]</scope>
    <source>
        <strain evidence="2 3">17J57-3</strain>
    </source>
</reference>
<dbReference type="Gene3D" id="1.20.1280.290">
    <property type="match status" value="1"/>
</dbReference>
<evidence type="ECO:0000313" key="2">
    <source>
        <dbReference type="EMBL" id="NEX60360.1"/>
    </source>
</evidence>
<sequence>MMTEIVGWISAAILAATISRQVYTQWRTKSVAGVSKWLFIGQLSASLGFTVYSYLVENTVFVLTNFFMFMTAVVGQFIYMHNKRRQDREQGRETQDSKAAA</sequence>
<gene>
    <name evidence="2" type="ORF">G3574_04655</name>
</gene>
<feature type="transmembrane region" description="Helical" evidence="1">
    <location>
        <begin position="6"/>
        <end position="23"/>
    </location>
</feature>
<feature type="transmembrane region" description="Helical" evidence="1">
    <location>
        <begin position="35"/>
        <end position="55"/>
    </location>
</feature>
<evidence type="ECO:0000313" key="3">
    <source>
        <dbReference type="Proteomes" id="UP000482155"/>
    </source>
</evidence>
<dbReference type="GO" id="GO:0016020">
    <property type="term" value="C:membrane"/>
    <property type="evidence" value="ECO:0007669"/>
    <property type="project" value="InterPro"/>
</dbReference>
<name>A0A6B3SI73_9BURK</name>
<proteinExistence type="predicted"/>
<keyword evidence="1" id="KW-1133">Transmembrane helix</keyword>
<keyword evidence="3" id="KW-1185">Reference proteome</keyword>
<accession>A0A6B3SI73</accession>
<dbReference type="Pfam" id="PF03083">
    <property type="entry name" value="MtN3_slv"/>
    <property type="match status" value="1"/>
</dbReference>
<evidence type="ECO:0000256" key="1">
    <source>
        <dbReference type="SAM" id="Phobius"/>
    </source>
</evidence>